<keyword evidence="3" id="KW-1185">Reference proteome</keyword>
<evidence type="ECO:0000256" key="1">
    <source>
        <dbReference type="SAM" id="Phobius"/>
    </source>
</evidence>
<accession>A0A6N4SRS6</accession>
<feature type="transmembrane region" description="Helical" evidence="1">
    <location>
        <begin position="70"/>
        <end position="88"/>
    </location>
</feature>
<evidence type="ECO:0008006" key="4">
    <source>
        <dbReference type="Google" id="ProtNLM"/>
    </source>
</evidence>
<evidence type="ECO:0000313" key="2">
    <source>
        <dbReference type="EMBL" id="ABG59103.1"/>
    </source>
</evidence>
<dbReference type="EMBL" id="CP000383">
    <property type="protein sequence ID" value="ABG59103.1"/>
    <property type="molecule type" value="Genomic_DNA"/>
</dbReference>
<reference evidence="2 3" key="1">
    <citation type="journal article" date="2007" name="Appl. Environ. Microbiol.">
        <title>Genome sequence of the cellulolytic gliding bacterium Cytophaga hutchinsonii.</title>
        <authorList>
            <person name="Xie G."/>
            <person name="Bruce D.C."/>
            <person name="Challacombe J.F."/>
            <person name="Chertkov O."/>
            <person name="Detter J.C."/>
            <person name="Gilna P."/>
            <person name="Han C.S."/>
            <person name="Lucas S."/>
            <person name="Misra M."/>
            <person name="Myers G.L."/>
            <person name="Richardson P."/>
            <person name="Tapia R."/>
            <person name="Thayer N."/>
            <person name="Thompson L.S."/>
            <person name="Brettin T.S."/>
            <person name="Henrissat B."/>
            <person name="Wilson D.B."/>
            <person name="McBride M.J."/>
        </authorList>
    </citation>
    <scope>NUCLEOTIDE SEQUENCE [LARGE SCALE GENOMIC DNA]</scope>
    <source>
        <strain evidence="3">ATCC 33406 / DSM 1761 / CIP 103989 / NBRC 15051 / NCIMB 9469 / D465</strain>
    </source>
</reference>
<feature type="transmembrane region" description="Helical" evidence="1">
    <location>
        <begin position="109"/>
        <end position="131"/>
    </location>
</feature>
<dbReference type="AlphaFoldDB" id="A0A6N4SRS6"/>
<keyword evidence="1" id="KW-1133">Transmembrane helix</keyword>
<gene>
    <name evidence="2" type="ordered locus">CHU_1836</name>
</gene>
<organism evidence="2 3">
    <name type="scientific">Cytophaga hutchinsonii (strain ATCC 33406 / DSM 1761 / CIP 103989 / NBRC 15051 / NCIMB 9469 / D465)</name>
    <dbReference type="NCBI Taxonomy" id="269798"/>
    <lineage>
        <taxon>Bacteria</taxon>
        <taxon>Pseudomonadati</taxon>
        <taxon>Bacteroidota</taxon>
        <taxon>Cytophagia</taxon>
        <taxon>Cytophagales</taxon>
        <taxon>Cytophagaceae</taxon>
        <taxon>Cytophaga</taxon>
    </lineage>
</organism>
<name>A0A6N4SRS6_CYTH3</name>
<feature type="transmembrane region" description="Helical" evidence="1">
    <location>
        <begin position="45"/>
        <end position="64"/>
    </location>
</feature>
<sequence length="165" mass="19444">MHKPIWRLAFYTHISSSLLVLFLGIFQFIPIFLKKFPQLHRTMGKAYVLLILCVSAPSGFVMSLYANGGLWTKISFSLISVLWFMFTLQAYRKIKNRNIQAHTDFMIRSYALTLSAITLRTYVVILPHFFILHSREMYTLISWLSWVPNLLLAELLIRKRIFHPY</sequence>
<evidence type="ECO:0000313" key="3">
    <source>
        <dbReference type="Proteomes" id="UP000001822"/>
    </source>
</evidence>
<feature type="transmembrane region" description="Helical" evidence="1">
    <location>
        <begin position="12"/>
        <end position="33"/>
    </location>
</feature>
<dbReference type="Pfam" id="PF10067">
    <property type="entry name" value="DUF2306"/>
    <property type="match status" value="1"/>
</dbReference>
<dbReference type="RefSeq" id="WP_011585220.1">
    <property type="nucleotide sequence ID" value="NC_008255.1"/>
</dbReference>
<proteinExistence type="predicted"/>
<dbReference type="KEGG" id="chu:CHU_1836"/>
<keyword evidence="1" id="KW-0812">Transmembrane</keyword>
<keyword evidence="1" id="KW-0472">Membrane</keyword>
<protein>
    <recommendedName>
        <fullName evidence="4">DUF2306 domain-containing protein</fullName>
    </recommendedName>
</protein>
<dbReference type="InterPro" id="IPR018750">
    <property type="entry name" value="DUF2306_membrane"/>
</dbReference>
<dbReference type="Proteomes" id="UP000001822">
    <property type="component" value="Chromosome"/>
</dbReference>